<feature type="region of interest" description="Disordered" evidence="1">
    <location>
        <begin position="188"/>
        <end position="208"/>
    </location>
</feature>
<evidence type="ECO:0000313" key="2">
    <source>
        <dbReference type="EMBL" id="QHT25548.1"/>
    </source>
</evidence>
<name>A0A6C0E9Q2_9ZZZZ</name>
<dbReference type="EMBL" id="MN739771">
    <property type="protein sequence ID" value="QHT25548.1"/>
    <property type="molecule type" value="Genomic_DNA"/>
</dbReference>
<feature type="compositionally biased region" description="Basic residues" evidence="1">
    <location>
        <begin position="189"/>
        <end position="208"/>
    </location>
</feature>
<dbReference type="AlphaFoldDB" id="A0A6C0E9Q2"/>
<sequence length="208" mass="24081">MGRQYTRKHKGGESQQEILVRLTDDAVKITKDIEALRDSLKTPEVSKKEDKIESVFDGLNDMFSTKKFDEQSEAAKNSKKELDATEFKLFNGDLRQYKDETYKKIQKEKEEREGRVWVGNRAKLIQDLRNKIGRLVNEKRGDHTSEIESYKRAIEGIEKATTLDEIKDAFYQNKSLITIGTKGQIKLGGKTKKLQKKSKKTQRKSHKN</sequence>
<reference evidence="2" key="1">
    <citation type="journal article" date="2020" name="Nature">
        <title>Giant virus diversity and host interactions through global metagenomics.</title>
        <authorList>
            <person name="Schulz F."/>
            <person name="Roux S."/>
            <person name="Paez-Espino D."/>
            <person name="Jungbluth S."/>
            <person name="Walsh D.A."/>
            <person name="Denef V.J."/>
            <person name="McMahon K.D."/>
            <person name="Konstantinidis K.T."/>
            <person name="Eloe-Fadrosh E.A."/>
            <person name="Kyrpides N.C."/>
            <person name="Woyke T."/>
        </authorList>
    </citation>
    <scope>NUCLEOTIDE SEQUENCE</scope>
    <source>
        <strain evidence="2">GVMAG-M-3300023179-152</strain>
    </source>
</reference>
<organism evidence="2">
    <name type="scientific">viral metagenome</name>
    <dbReference type="NCBI Taxonomy" id="1070528"/>
    <lineage>
        <taxon>unclassified sequences</taxon>
        <taxon>metagenomes</taxon>
        <taxon>organismal metagenomes</taxon>
    </lineage>
</organism>
<accession>A0A6C0E9Q2</accession>
<protein>
    <submittedName>
        <fullName evidence="2">Uncharacterized protein</fullName>
    </submittedName>
</protein>
<proteinExistence type="predicted"/>
<evidence type="ECO:0000256" key="1">
    <source>
        <dbReference type="SAM" id="MobiDB-lite"/>
    </source>
</evidence>